<reference evidence="3" key="1">
    <citation type="submission" date="2019-10" db="EMBL/GenBank/DDBJ databases">
        <title>Nonomuraea sp. nov., isolated from Phyllanthus amarus.</title>
        <authorList>
            <person name="Klykleung N."/>
            <person name="Tanasupawat S."/>
        </authorList>
    </citation>
    <scope>NUCLEOTIDE SEQUENCE [LARGE SCALE GENOMIC DNA]</scope>
    <source>
        <strain evidence="3">3MP-10</strain>
    </source>
</reference>
<feature type="domain" description="N-acetyltransferase" evidence="2">
    <location>
        <begin position="67"/>
        <end position="238"/>
    </location>
</feature>
<evidence type="ECO:0000259" key="2">
    <source>
        <dbReference type="PROSITE" id="PS51186"/>
    </source>
</evidence>
<proteinExistence type="predicted"/>
<evidence type="ECO:0000313" key="4">
    <source>
        <dbReference type="Proteomes" id="UP000314251"/>
    </source>
</evidence>
<dbReference type="Proteomes" id="UP000314251">
    <property type="component" value="Unassembled WGS sequence"/>
</dbReference>
<feature type="compositionally biased region" description="Low complexity" evidence="1">
    <location>
        <begin position="38"/>
        <end position="49"/>
    </location>
</feature>
<dbReference type="InterPro" id="IPR016181">
    <property type="entry name" value="Acyl_CoA_acyltransferase"/>
</dbReference>
<dbReference type="GO" id="GO:1990189">
    <property type="term" value="F:protein N-terminal-serine acetyltransferase activity"/>
    <property type="evidence" value="ECO:0007669"/>
    <property type="project" value="TreeGrafter"/>
</dbReference>
<dbReference type="PANTHER" id="PTHR43441">
    <property type="entry name" value="RIBOSOMAL-PROTEIN-SERINE ACETYLTRANSFERASE"/>
    <property type="match status" value="1"/>
</dbReference>
<dbReference type="SUPFAM" id="SSF55729">
    <property type="entry name" value="Acyl-CoA N-acyltransferases (Nat)"/>
    <property type="match status" value="1"/>
</dbReference>
<evidence type="ECO:0000256" key="1">
    <source>
        <dbReference type="SAM" id="MobiDB-lite"/>
    </source>
</evidence>
<dbReference type="GO" id="GO:0008999">
    <property type="term" value="F:protein-N-terminal-alanine acetyltransferase activity"/>
    <property type="evidence" value="ECO:0007669"/>
    <property type="project" value="TreeGrafter"/>
</dbReference>
<protein>
    <submittedName>
        <fullName evidence="3">GNAT family N-acetyltransferase</fullName>
    </submittedName>
</protein>
<dbReference type="PROSITE" id="PS51186">
    <property type="entry name" value="GNAT"/>
    <property type="match status" value="1"/>
</dbReference>
<feature type="region of interest" description="Disordered" evidence="1">
    <location>
        <begin position="1"/>
        <end position="62"/>
    </location>
</feature>
<dbReference type="PANTHER" id="PTHR43441:SF10">
    <property type="entry name" value="ACETYLTRANSFERASE"/>
    <property type="match status" value="1"/>
</dbReference>
<dbReference type="OrthoDB" id="2061990at2"/>
<dbReference type="InterPro" id="IPR000182">
    <property type="entry name" value="GNAT_dom"/>
</dbReference>
<dbReference type="Gene3D" id="3.40.630.30">
    <property type="match status" value="1"/>
</dbReference>
<sequence>MGPTLPGRPRPAKAALPWANSPRAEPCQHADQRPDQPPQGGDQPKGRPGAARSLDRVNEPLSADGGLTLRRWRDSDLPAVRDAFNEPGMYAQFGTVLEEGRVDEAAAGRWIARHGERWEQGSAYSWAVTDGTGPGAALLGHVAVSNVNHVHDGGWVSYWTVGAARRRGVASAAVRALTAWCFTELGLFRLELGHRVDNEASCRVALAAGYAVEGRQRAKLRYGSVRHDVETHARLATD</sequence>
<accession>A0A5N6AIX0</accession>
<keyword evidence="4" id="KW-1185">Reference proteome</keyword>
<gene>
    <name evidence="3" type="ORF">FH607_007475</name>
</gene>
<dbReference type="EMBL" id="VDLY02000004">
    <property type="protein sequence ID" value="KAB8167820.1"/>
    <property type="molecule type" value="Genomic_DNA"/>
</dbReference>
<dbReference type="AlphaFoldDB" id="A0A5N6AIX0"/>
<name>A0A5N6AIX0_9ACTN</name>
<dbReference type="Pfam" id="PF13302">
    <property type="entry name" value="Acetyltransf_3"/>
    <property type="match status" value="1"/>
</dbReference>
<comment type="caution">
    <text evidence="3">The sequence shown here is derived from an EMBL/GenBank/DDBJ whole genome shotgun (WGS) entry which is preliminary data.</text>
</comment>
<dbReference type="GO" id="GO:0005737">
    <property type="term" value="C:cytoplasm"/>
    <property type="evidence" value="ECO:0007669"/>
    <property type="project" value="TreeGrafter"/>
</dbReference>
<organism evidence="3 4">
    <name type="scientific">Streptomyces mimosae</name>
    <dbReference type="NCBI Taxonomy" id="2586635"/>
    <lineage>
        <taxon>Bacteria</taxon>
        <taxon>Bacillati</taxon>
        <taxon>Actinomycetota</taxon>
        <taxon>Actinomycetes</taxon>
        <taxon>Kitasatosporales</taxon>
        <taxon>Streptomycetaceae</taxon>
        <taxon>Streptomyces</taxon>
    </lineage>
</organism>
<dbReference type="InterPro" id="IPR051908">
    <property type="entry name" value="Ribosomal_N-acetyltransferase"/>
</dbReference>
<evidence type="ECO:0000313" key="3">
    <source>
        <dbReference type="EMBL" id="KAB8167820.1"/>
    </source>
</evidence>